<protein>
    <recommendedName>
        <fullName evidence="1">DUF659 domain-containing protein</fullName>
    </recommendedName>
</protein>
<dbReference type="eggNOG" id="ENOG502S94A">
    <property type="taxonomic scope" value="Eukaryota"/>
</dbReference>
<dbReference type="Pfam" id="PF04937">
    <property type="entry name" value="DUF659"/>
    <property type="match status" value="1"/>
</dbReference>
<dbReference type="OrthoDB" id="2802234at2759"/>
<dbReference type="AlphaFoldDB" id="S8FBL5"/>
<keyword evidence="3" id="KW-1185">Reference proteome</keyword>
<evidence type="ECO:0000313" key="2">
    <source>
        <dbReference type="EMBL" id="EPS95959.1"/>
    </source>
</evidence>
<organism evidence="2 3">
    <name type="scientific">Fomitopsis schrenkii</name>
    <name type="common">Brown rot fungus</name>
    <dbReference type="NCBI Taxonomy" id="2126942"/>
    <lineage>
        <taxon>Eukaryota</taxon>
        <taxon>Fungi</taxon>
        <taxon>Dikarya</taxon>
        <taxon>Basidiomycota</taxon>
        <taxon>Agaricomycotina</taxon>
        <taxon>Agaricomycetes</taxon>
        <taxon>Polyporales</taxon>
        <taxon>Fomitopsis</taxon>
    </lineage>
</organism>
<accession>S8FBL5</accession>
<feature type="non-terminal residue" evidence="2">
    <location>
        <position position="1"/>
    </location>
</feature>
<dbReference type="Proteomes" id="UP000015241">
    <property type="component" value="Unassembled WGS sequence"/>
</dbReference>
<dbReference type="SUPFAM" id="SSF53098">
    <property type="entry name" value="Ribonuclease H-like"/>
    <property type="match status" value="1"/>
</dbReference>
<sequence length="299" mass="33979">QNYLPREEARVHLQEVARLKKRESLTLMTDGWEDRLRRSIYGTLLAEVGFRPVVLGLEDLTGKRATADAVLTVVEGALQKKEVSPSQVVALVTDNPTTMTAFRRNYQLRYPWTITLFCFLHALNTIVGKISSHPVAKAVMTRNARLVSYFNSSHYWGGQLEAIAIRINVTRSMKTNFPTRFYGLVLQAISVQSYRPCLQELCLRDDAQRATRGLTSVSSDVVDICIRNATHWRHNEQLIRTCKPLVDAIGNVETRDANLADCMLELLWAERAIAKLSITETDDVDFAYHAKSTVRREFH</sequence>
<feature type="domain" description="DUF659" evidence="1">
    <location>
        <begin position="8"/>
        <end position="141"/>
    </location>
</feature>
<gene>
    <name evidence="2" type="ORF">FOMPIDRAFT_1077798</name>
</gene>
<name>S8FBL5_FOMSC</name>
<reference evidence="2 3" key="1">
    <citation type="journal article" date="2012" name="Science">
        <title>The Paleozoic origin of enzymatic lignin decomposition reconstructed from 31 fungal genomes.</title>
        <authorList>
            <person name="Floudas D."/>
            <person name="Binder M."/>
            <person name="Riley R."/>
            <person name="Barry K."/>
            <person name="Blanchette R.A."/>
            <person name="Henrissat B."/>
            <person name="Martinez A.T."/>
            <person name="Otillar R."/>
            <person name="Spatafora J.W."/>
            <person name="Yadav J.S."/>
            <person name="Aerts A."/>
            <person name="Benoit I."/>
            <person name="Boyd A."/>
            <person name="Carlson A."/>
            <person name="Copeland A."/>
            <person name="Coutinho P.M."/>
            <person name="de Vries R.P."/>
            <person name="Ferreira P."/>
            <person name="Findley K."/>
            <person name="Foster B."/>
            <person name="Gaskell J."/>
            <person name="Glotzer D."/>
            <person name="Gorecki P."/>
            <person name="Heitman J."/>
            <person name="Hesse C."/>
            <person name="Hori C."/>
            <person name="Igarashi K."/>
            <person name="Jurgens J.A."/>
            <person name="Kallen N."/>
            <person name="Kersten P."/>
            <person name="Kohler A."/>
            <person name="Kuees U."/>
            <person name="Kumar T.K.A."/>
            <person name="Kuo A."/>
            <person name="LaButti K."/>
            <person name="Larrondo L.F."/>
            <person name="Lindquist E."/>
            <person name="Ling A."/>
            <person name="Lombard V."/>
            <person name="Lucas S."/>
            <person name="Lundell T."/>
            <person name="Martin R."/>
            <person name="McLaughlin D.J."/>
            <person name="Morgenstern I."/>
            <person name="Morin E."/>
            <person name="Murat C."/>
            <person name="Nagy L.G."/>
            <person name="Nolan M."/>
            <person name="Ohm R.A."/>
            <person name="Patyshakuliyeva A."/>
            <person name="Rokas A."/>
            <person name="Ruiz-Duenas F.J."/>
            <person name="Sabat G."/>
            <person name="Salamov A."/>
            <person name="Samejima M."/>
            <person name="Schmutz J."/>
            <person name="Slot J.C."/>
            <person name="St John F."/>
            <person name="Stenlid J."/>
            <person name="Sun H."/>
            <person name="Sun S."/>
            <person name="Syed K."/>
            <person name="Tsang A."/>
            <person name="Wiebenga A."/>
            <person name="Young D."/>
            <person name="Pisabarro A."/>
            <person name="Eastwood D.C."/>
            <person name="Martin F."/>
            <person name="Cullen D."/>
            <person name="Grigoriev I.V."/>
            <person name="Hibbett D.S."/>
        </authorList>
    </citation>
    <scope>NUCLEOTIDE SEQUENCE</scope>
    <source>
        <strain evidence="3">FP-58527</strain>
    </source>
</reference>
<feature type="non-terminal residue" evidence="2">
    <location>
        <position position="299"/>
    </location>
</feature>
<dbReference type="HOGENOM" id="CLU_090071_0_0_1"/>
<dbReference type="EMBL" id="KE504197">
    <property type="protein sequence ID" value="EPS95959.1"/>
    <property type="molecule type" value="Genomic_DNA"/>
</dbReference>
<dbReference type="InterPro" id="IPR012337">
    <property type="entry name" value="RNaseH-like_sf"/>
</dbReference>
<dbReference type="InParanoid" id="S8FBL5"/>
<evidence type="ECO:0000313" key="3">
    <source>
        <dbReference type="Proteomes" id="UP000015241"/>
    </source>
</evidence>
<dbReference type="STRING" id="743788.S8FBL5"/>
<dbReference type="InterPro" id="IPR007021">
    <property type="entry name" value="DUF659"/>
</dbReference>
<evidence type="ECO:0000259" key="1">
    <source>
        <dbReference type="Pfam" id="PF04937"/>
    </source>
</evidence>
<proteinExistence type="predicted"/>